<reference evidence="1 2" key="1">
    <citation type="submission" date="2020-11" db="EMBL/GenBank/DDBJ databases">
        <title>Carbohydrate-dependent, anaerobic sulfur respiration: A novel catabolism in halophilic archaea.</title>
        <authorList>
            <person name="Sorokin D.Y."/>
            <person name="Messina E."/>
            <person name="Smedile F."/>
            <person name="La Cono V."/>
            <person name="Hallsworth J.E."/>
            <person name="Yakimov M.M."/>
        </authorList>
    </citation>
    <scope>NUCLEOTIDE SEQUENCE [LARGE SCALE GENOMIC DNA]</scope>
    <source>
        <strain evidence="1 2">HSR12-2</strain>
    </source>
</reference>
<organism evidence="1 2">
    <name type="scientific">Halapricum desulfuricans</name>
    <dbReference type="NCBI Taxonomy" id="2841257"/>
    <lineage>
        <taxon>Archaea</taxon>
        <taxon>Methanobacteriati</taxon>
        <taxon>Methanobacteriota</taxon>
        <taxon>Stenosarchaea group</taxon>
        <taxon>Halobacteria</taxon>
        <taxon>Halobacteriales</taxon>
        <taxon>Haloarculaceae</taxon>
        <taxon>Halapricum</taxon>
    </lineage>
</organism>
<dbReference type="Gene3D" id="3.40.50.1000">
    <property type="entry name" value="HAD superfamily/HAD-like"/>
    <property type="match status" value="2"/>
</dbReference>
<dbReference type="InterPro" id="IPR006357">
    <property type="entry name" value="HAD-SF_hydro_IIA"/>
</dbReference>
<dbReference type="GO" id="GO:0016791">
    <property type="term" value="F:phosphatase activity"/>
    <property type="evidence" value="ECO:0007669"/>
    <property type="project" value="TreeGrafter"/>
</dbReference>
<proteinExistence type="predicted"/>
<sequence length="256" mass="27284">MTVAGAVVDLDGTVYLDGDPIDGALAGLERLASLPDGVWFVSNNPSHSPSEYVERLEDIGFETRPDRILSSGAVTTEYLADVHAGDDVFVIGTDGLRRQLREAGVTLCERRSAADVLLASWTTEFEYDDLVAALRILERDVPFYGTDPDLTFPGTDGRPIPGSGAIVRSIAETAEREPDRIFGKPSDAMVTAIADRLPGPPAEYLVIGDRNETDVALGERAGMTTVRVRTGADASGDVTPDHVVASLGDIESVLRG</sequence>
<dbReference type="KEGG" id="hds:HSR122_0668"/>
<protein>
    <submittedName>
        <fullName evidence="1">Phosphatase of the HAD superfamily</fullName>
    </submittedName>
</protein>
<dbReference type="EMBL" id="CP064788">
    <property type="protein sequence ID" value="QSG08074.1"/>
    <property type="molecule type" value="Genomic_DNA"/>
</dbReference>
<evidence type="ECO:0000313" key="2">
    <source>
        <dbReference type="Proteomes" id="UP000662973"/>
    </source>
</evidence>
<dbReference type="PANTHER" id="PTHR19288">
    <property type="entry name" value="4-NITROPHENYLPHOSPHATASE-RELATED"/>
    <property type="match status" value="1"/>
</dbReference>
<keyword evidence="2" id="KW-1185">Reference proteome</keyword>
<dbReference type="NCBIfam" id="TIGR01460">
    <property type="entry name" value="HAD-SF-IIA"/>
    <property type="match status" value="1"/>
</dbReference>
<evidence type="ECO:0000313" key="1">
    <source>
        <dbReference type="EMBL" id="QSG08074.1"/>
    </source>
</evidence>
<dbReference type="AlphaFoldDB" id="A0A897N672"/>
<dbReference type="Proteomes" id="UP000662973">
    <property type="component" value="Chromosome"/>
</dbReference>
<dbReference type="PANTHER" id="PTHR19288:SF46">
    <property type="entry name" value="HALOACID DEHALOGENASE-LIKE HYDROLASE DOMAIN-CONTAINING PROTEIN 2"/>
    <property type="match status" value="1"/>
</dbReference>
<dbReference type="GeneID" id="68851327"/>
<dbReference type="RefSeq" id="WP_229111236.1">
    <property type="nucleotide sequence ID" value="NZ_CP064788.1"/>
</dbReference>
<dbReference type="GO" id="GO:0005737">
    <property type="term" value="C:cytoplasm"/>
    <property type="evidence" value="ECO:0007669"/>
    <property type="project" value="TreeGrafter"/>
</dbReference>
<dbReference type="Pfam" id="PF13344">
    <property type="entry name" value="Hydrolase_6"/>
    <property type="match status" value="1"/>
</dbReference>
<dbReference type="InterPro" id="IPR023214">
    <property type="entry name" value="HAD_sf"/>
</dbReference>
<dbReference type="InterPro" id="IPR036412">
    <property type="entry name" value="HAD-like_sf"/>
</dbReference>
<dbReference type="SUPFAM" id="SSF56784">
    <property type="entry name" value="HAD-like"/>
    <property type="match status" value="1"/>
</dbReference>
<gene>
    <name evidence="1" type="primary">nagD</name>
    <name evidence="1" type="ORF">HSR122_0668</name>
</gene>
<dbReference type="Pfam" id="PF13242">
    <property type="entry name" value="Hydrolase_like"/>
    <property type="match status" value="1"/>
</dbReference>
<name>A0A897N672_9EURY</name>
<accession>A0A897N672</accession>